<dbReference type="Pfam" id="PF05947">
    <property type="entry name" value="T6SS_TssF"/>
    <property type="match status" value="1"/>
</dbReference>
<dbReference type="PANTHER" id="PTHR35370">
    <property type="entry name" value="CYTOPLASMIC PROTEIN-RELATED-RELATED"/>
    <property type="match status" value="1"/>
</dbReference>
<reference evidence="1 2" key="1">
    <citation type="journal article" date="2016" name="Front. Microbiol.">
        <title>Single-Cell (Meta-)Genomics of a Dimorphic Candidatus Thiomargarita nelsonii Reveals Genomic Plasticity.</title>
        <authorList>
            <person name="Flood B.E."/>
            <person name="Fliss P."/>
            <person name="Jones D.S."/>
            <person name="Dick G.J."/>
            <person name="Jain S."/>
            <person name="Kaster A.K."/>
            <person name="Winkel M."/>
            <person name="Mussmann M."/>
            <person name="Bailey J."/>
        </authorList>
    </citation>
    <scope>NUCLEOTIDE SEQUENCE [LARGE SCALE GENOMIC DNA]</scope>
    <source>
        <strain evidence="1">Hydrate Ridge</strain>
    </source>
</reference>
<protein>
    <recommendedName>
        <fullName evidence="3">Type VI secretion protein</fullName>
    </recommendedName>
</protein>
<sequence>MAFNKYYQDELSFLTELGKEFAQKNPKLAPLLAERGDDPDVERLLEGIAFISGRLREKLDDELPELTHTLIALLWPHYLRPIPAMSILQFEPISSALMEKQTIQRGCKVDSVPVEGTPCHFKTCYDVDIYPLRLENLTLERIAEGSVLSLRFTLEPGVELSKLGLDKLRLFLQGEPNLTYSLYLWLSRYLDKVSVRSTKGEFTLPKRVVRPIGLSEEEGLLPYPPNAFLGYRLLQEYFSLPEKFLFFDINELNPVAQFKNAEGFELIFHFSRPLDDQIHQNLKTHHVRLYCTPIINLFPLDASPIRLDHRRVEYRIRPEGNPPEHYEIYTVDKVEGVQSGNAERQRYYAFESFDHTESSIFYRTRLRPSVVQHGRESYEGVETYIAFVTASEEASLPPVETISIELTCSHRHLAGELKRGEICVPTGNSPEFATFKNITIVTPSFPPPLEAGLHWQLISNMSLNYISLANVEALRVILSAYDFGAHHNVQTARESQLRREGIAAIQPSPVDVLHHGTPIRGIRTHIDMQESKFAGEGDMYLFASVLNEFFALYASINAFHQLEVKTERGEIYLWPARQGQQHLI</sequence>
<name>A0A0A6PQ59_9GAMM</name>
<dbReference type="PANTHER" id="PTHR35370:SF4">
    <property type="entry name" value="TYPE VI SECRETION SYSTEM BASEPLATE SUBUNIT TSSF"/>
    <property type="match status" value="1"/>
</dbReference>
<organism evidence="1 2">
    <name type="scientific">Candidatus Thiomargarita nelsonii</name>
    <dbReference type="NCBI Taxonomy" id="1003181"/>
    <lineage>
        <taxon>Bacteria</taxon>
        <taxon>Pseudomonadati</taxon>
        <taxon>Pseudomonadota</taxon>
        <taxon>Gammaproteobacteria</taxon>
        <taxon>Thiotrichales</taxon>
        <taxon>Thiotrichaceae</taxon>
        <taxon>Thiomargarita</taxon>
    </lineage>
</organism>
<comment type="caution">
    <text evidence="1">The sequence shown here is derived from an EMBL/GenBank/DDBJ whole genome shotgun (WGS) entry which is preliminary data.</text>
</comment>
<evidence type="ECO:0008006" key="3">
    <source>
        <dbReference type="Google" id="ProtNLM"/>
    </source>
</evidence>
<dbReference type="InterPro" id="IPR010272">
    <property type="entry name" value="T6SS_TssF"/>
</dbReference>
<evidence type="ECO:0000313" key="2">
    <source>
        <dbReference type="Proteomes" id="UP000030428"/>
    </source>
</evidence>
<dbReference type="NCBIfam" id="TIGR03359">
    <property type="entry name" value="VI_chp_6"/>
    <property type="match status" value="1"/>
</dbReference>
<proteinExistence type="predicted"/>
<dbReference type="EMBL" id="JSZA02000143">
    <property type="protein sequence ID" value="KHD05227.1"/>
    <property type="molecule type" value="Genomic_DNA"/>
</dbReference>
<keyword evidence="2" id="KW-1185">Reference proteome</keyword>
<dbReference type="PIRSF" id="PIRSF028304">
    <property type="entry name" value="UCP028304"/>
    <property type="match status" value="1"/>
</dbReference>
<dbReference type="Proteomes" id="UP000030428">
    <property type="component" value="Unassembled WGS sequence"/>
</dbReference>
<accession>A0A0A6PQ59</accession>
<dbReference type="AlphaFoldDB" id="A0A0A6PQ59"/>
<gene>
    <name evidence="1" type="ORF">PN36_25700</name>
</gene>
<evidence type="ECO:0000313" key="1">
    <source>
        <dbReference type="EMBL" id="KHD05227.1"/>
    </source>
</evidence>